<dbReference type="PANTHER" id="PTHR37953">
    <property type="entry name" value="UPF0127 PROTEIN MJ1496"/>
    <property type="match status" value="1"/>
</dbReference>
<feature type="chain" id="PRO_5039026892" description="DUF192 domain-containing protein" evidence="2">
    <location>
        <begin position="21"/>
        <end position="171"/>
    </location>
</feature>
<accession>A0A6J4P1T1</accession>
<evidence type="ECO:0000256" key="2">
    <source>
        <dbReference type="SAM" id="SignalP"/>
    </source>
</evidence>
<feature type="compositionally biased region" description="Low complexity" evidence="1">
    <location>
        <begin position="34"/>
        <end position="61"/>
    </location>
</feature>
<dbReference type="PROSITE" id="PS51257">
    <property type="entry name" value="PROKAR_LIPOPROTEIN"/>
    <property type="match status" value="1"/>
</dbReference>
<sequence>MKRTIVLLVVASLISGCGGADGGAGTGGERSSGGEEAAPTTSQDASSTSSTVRIDASGGESVEVEVEVADDTQEMARGLMGRTALAGDAGMLFVYPEERELSFWMKDTLIPLSIAFMDSEGRIVDIQDMKAMDDDPPHYTSAEPARYALEVNKGFFDERGVEVGDSAALSG</sequence>
<dbReference type="Gene3D" id="2.60.120.1140">
    <property type="entry name" value="Protein of unknown function DUF192"/>
    <property type="match status" value="1"/>
</dbReference>
<feature type="region of interest" description="Disordered" evidence="1">
    <location>
        <begin position="20"/>
        <end position="62"/>
    </location>
</feature>
<evidence type="ECO:0000256" key="1">
    <source>
        <dbReference type="SAM" id="MobiDB-lite"/>
    </source>
</evidence>
<feature type="signal peptide" evidence="2">
    <location>
        <begin position="1"/>
        <end position="20"/>
    </location>
</feature>
<gene>
    <name evidence="3" type="ORF">AVDCRST_MAG22-1262</name>
</gene>
<dbReference type="Pfam" id="PF02643">
    <property type="entry name" value="DUF192"/>
    <property type="match status" value="1"/>
</dbReference>
<dbReference type="InterPro" id="IPR003795">
    <property type="entry name" value="DUF192"/>
</dbReference>
<reference evidence="3" key="1">
    <citation type="submission" date="2020-02" db="EMBL/GenBank/DDBJ databases">
        <authorList>
            <person name="Meier V. D."/>
        </authorList>
    </citation>
    <scope>NUCLEOTIDE SEQUENCE</scope>
    <source>
        <strain evidence="3">AVDCRST_MAG22</strain>
    </source>
</reference>
<feature type="compositionally biased region" description="Gly residues" evidence="1">
    <location>
        <begin position="20"/>
        <end position="31"/>
    </location>
</feature>
<dbReference type="EMBL" id="CADCUV010000046">
    <property type="protein sequence ID" value="CAA9398573.1"/>
    <property type="molecule type" value="Genomic_DNA"/>
</dbReference>
<evidence type="ECO:0008006" key="4">
    <source>
        <dbReference type="Google" id="ProtNLM"/>
    </source>
</evidence>
<proteinExistence type="predicted"/>
<evidence type="ECO:0000313" key="3">
    <source>
        <dbReference type="EMBL" id="CAA9398573.1"/>
    </source>
</evidence>
<keyword evidence="2" id="KW-0732">Signal</keyword>
<dbReference type="AlphaFoldDB" id="A0A6J4P1T1"/>
<name>A0A6J4P1T1_9ACTN</name>
<organism evidence="3">
    <name type="scientific">uncultured Rubrobacteraceae bacterium</name>
    <dbReference type="NCBI Taxonomy" id="349277"/>
    <lineage>
        <taxon>Bacteria</taxon>
        <taxon>Bacillati</taxon>
        <taxon>Actinomycetota</taxon>
        <taxon>Rubrobacteria</taxon>
        <taxon>Rubrobacterales</taxon>
        <taxon>Rubrobacteraceae</taxon>
        <taxon>environmental samples</taxon>
    </lineage>
</organism>
<dbReference type="PANTHER" id="PTHR37953:SF1">
    <property type="entry name" value="UPF0127 PROTEIN MJ1496"/>
    <property type="match status" value="1"/>
</dbReference>
<dbReference type="InterPro" id="IPR038695">
    <property type="entry name" value="Saro_0823-like_sf"/>
</dbReference>
<protein>
    <recommendedName>
        <fullName evidence="4">DUF192 domain-containing protein</fullName>
    </recommendedName>
</protein>